<gene>
    <name evidence="2" type="ORF">FKV24_016060</name>
</gene>
<dbReference type="RefSeq" id="WP_111267801.1">
    <property type="nucleotide sequence ID" value="NZ_CP029843.1"/>
</dbReference>
<organism evidence="2 3">
    <name type="scientific">Marilutibacter maris</name>
    <dbReference type="NCBI Taxonomy" id="1605891"/>
    <lineage>
        <taxon>Bacteria</taxon>
        <taxon>Pseudomonadati</taxon>
        <taxon>Pseudomonadota</taxon>
        <taxon>Gammaproteobacteria</taxon>
        <taxon>Lysobacterales</taxon>
        <taxon>Lysobacteraceae</taxon>
        <taxon>Marilutibacter</taxon>
    </lineage>
</organism>
<evidence type="ECO:0000313" key="2">
    <source>
        <dbReference type="EMBL" id="KAB8170018.1"/>
    </source>
</evidence>
<dbReference type="EMBL" id="VICD02000279">
    <property type="protein sequence ID" value="KAB8170018.1"/>
    <property type="molecule type" value="Genomic_DNA"/>
</dbReference>
<evidence type="ECO:0000313" key="3">
    <source>
        <dbReference type="Proteomes" id="UP000320431"/>
    </source>
</evidence>
<proteinExistence type="predicted"/>
<feature type="compositionally biased region" description="Polar residues" evidence="1">
    <location>
        <begin position="1"/>
        <end position="10"/>
    </location>
</feature>
<protein>
    <submittedName>
        <fullName evidence="2">Uncharacterized protein</fullName>
    </submittedName>
</protein>
<dbReference type="AlphaFoldDB" id="A0A507ZZS8"/>
<feature type="region of interest" description="Disordered" evidence="1">
    <location>
        <begin position="1"/>
        <end position="27"/>
    </location>
</feature>
<accession>A0A507ZZS8</accession>
<dbReference type="OrthoDB" id="6026353at2"/>
<reference evidence="2 3" key="1">
    <citation type="submission" date="2019-10" db="EMBL/GenBank/DDBJ databases">
        <title>Lysobacter alkalisoli sp. nov., isolated from saline-alkaline soil.</title>
        <authorList>
            <person name="Sun J.-Q."/>
        </authorList>
    </citation>
    <scope>NUCLEOTIDE SEQUENCE [LARGE SCALE GENOMIC DNA]</scope>
    <source>
        <strain evidence="2 3">KCTC 42381</strain>
    </source>
</reference>
<dbReference type="Proteomes" id="UP000320431">
    <property type="component" value="Unassembled WGS sequence"/>
</dbReference>
<sequence length="63" mass="7439">MNVQTNAQTQNRRHDDNRNRDNVTSIRAYRERDFGIGYGRSSGYAAERRYTARTYNTSLYRCA</sequence>
<feature type="compositionally biased region" description="Basic and acidic residues" evidence="1">
    <location>
        <begin position="12"/>
        <end position="21"/>
    </location>
</feature>
<name>A0A507ZZS8_9GAMM</name>
<evidence type="ECO:0000256" key="1">
    <source>
        <dbReference type="SAM" id="MobiDB-lite"/>
    </source>
</evidence>
<comment type="caution">
    <text evidence="2">The sequence shown here is derived from an EMBL/GenBank/DDBJ whole genome shotgun (WGS) entry which is preliminary data.</text>
</comment>